<dbReference type="RefSeq" id="XP_033679821.1">
    <property type="nucleotide sequence ID" value="XM_033833813.1"/>
</dbReference>
<feature type="chain" id="PRO_5025616998" evidence="1">
    <location>
        <begin position="33"/>
        <end position="281"/>
    </location>
</feature>
<accession>A0A6A6I3I5</accession>
<reference evidence="2" key="1">
    <citation type="journal article" date="2020" name="Stud. Mycol.">
        <title>101 Dothideomycetes genomes: a test case for predicting lifestyles and emergence of pathogens.</title>
        <authorList>
            <person name="Haridas S."/>
            <person name="Albert R."/>
            <person name="Binder M."/>
            <person name="Bloem J."/>
            <person name="Labutti K."/>
            <person name="Salamov A."/>
            <person name="Andreopoulos B."/>
            <person name="Baker S."/>
            <person name="Barry K."/>
            <person name="Bills G."/>
            <person name="Bluhm B."/>
            <person name="Cannon C."/>
            <person name="Castanera R."/>
            <person name="Culley D."/>
            <person name="Daum C."/>
            <person name="Ezra D."/>
            <person name="Gonzalez J."/>
            <person name="Henrissat B."/>
            <person name="Kuo A."/>
            <person name="Liang C."/>
            <person name="Lipzen A."/>
            <person name="Lutzoni F."/>
            <person name="Magnuson J."/>
            <person name="Mondo S."/>
            <person name="Nolan M."/>
            <person name="Ohm R."/>
            <person name="Pangilinan J."/>
            <person name="Park H.-J."/>
            <person name="Ramirez L."/>
            <person name="Alfaro M."/>
            <person name="Sun H."/>
            <person name="Tritt A."/>
            <person name="Yoshinaga Y."/>
            <person name="Zwiers L.-H."/>
            <person name="Turgeon B."/>
            <person name="Goodwin S."/>
            <person name="Spatafora J."/>
            <person name="Crous P."/>
            <person name="Grigoriev I."/>
        </authorList>
    </citation>
    <scope>NUCLEOTIDE SEQUENCE</scope>
    <source>
        <strain evidence="2">CBS 122368</strain>
    </source>
</reference>
<keyword evidence="3" id="KW-1185">Reference proteome</keyword>
<gene>
    <name evidence="2" type="ORF">BU26DRAFT_568812</name>
</gene>
<dbReference type="EMBL" id="ML987202">
    <property type="protein sequence ID" value="KAF2244817.1"/>
    <property type="molecule type" value="Genomic_DNA"/>
</dbReference>
<name>A0A6A6I3I5_9PLEO</name>
<evidence type="ECO:0000313" key="2">
    <source>
        <dbReference type="EMBL" id="KAF2244817.1"/>
    </source>
</evidence>
<evidence type="ECO:0000256" key="1">
    <source>
        <dbReference type="SAM" id="SignalP"/>
    </source>
</evidence>
<dbReference type="AlphaFoldDB" id="A0A6A6I3I5"/>
<protein>
    <submittedName>
        <fullName evidence="2">Uncharacterized protein</fullName>
    </submittedName>
</protein>
<feature type="signal peptide" evidence="1">
    <location>
        <begin position="1"/>
        <end position="32"/>
    </location>
</feature>
<keyword evidence="1" id="KW-0732">Signal</keyword>
<dbReference type="Proteomes" id="UP000800094">
    <property type="component" value="Unassembled WGS sequence"/>
</dbReference>
<dbReference type="OrthoDB" id="4790878at2759"/>
<evidence type="ECO:0000313" key="3">
    <source>
        <dbReference type="Proteomes" id="UP000800094"/>
    </source>
</evidence>
<dbReference type="GeneID" id="54587143"/>
<sequence length="281" mass="32317">MAPGLQAARNPRECDLALTLLGFLLLPETSLALTSTLSHHHNANIPPQQLRLQYATLESSLLRLPGELRNKIYSFALTEEAGLLYREDDYGVSRLCVHTLESEPSGLRDANQLRFVNRQLHPLQRYHFDDVSLRKTFDKCMNFLRPLPSEQHAHIRIITLECLDAKLETPSSTDLYNYCRDHPMATVNARLAAFDPYNNLFMKMVLLLATREEKNLGFPKRRPWGDGELFPLFRATLDRYTVNALEAVCRNEDGEQSTPNNLRYFPMDEVLDEAKFRKVLV</sequence>
<proteinExistence type="predicted"/>
<organism evidence="2 3">
    <name type="scientific">Trematosphaeria pertusa</name>
    <dbReference type="NCBI Taxonomy" id="390896"/>
    <lineage>
        <taxon>Eukaryota</taxon>
        <taxon>Fungi</taxon>
        <taxon>Dikarya</taxon>
        <taxon>Ascomycota</taxon>
        <taxon>Pezizomycotina</taxon>
        <taxon>Dothideomycetes</taxon>
        <taxon>Pleosporomycetidae</taxon>
        <taxon>Pleosporales</taxon>
        <taxon>Massarineae</taxon>
        <taxon>Trematosphaeriaceae</taxon>
        <taxon>Trematosphaeria</taxon>
    </lineage>
</organism>